<dbReference type="KEGG" id="spu:115922363"/>
<evidence type="ECO:0000256" key="4">
    <source>
        <dbReference type="ARBA" id="ARBA00022989"/>
    </source>
</evidence>
<evidence type="ECO:0000256" key="2">
    <source>
        <dbReference type="ARBA" id="ARBA00022475"/>
    </source>
</evidence>
<dbReference type="PANTHER" id="PTHR24249">
    <property type="entry name" value="HISTAMINE RECEPTOR-RELATED G-PROTEIN COUPLED RECEPTOR"/>
    <property type="match status" value="1"/>
</dbReference>
<keyword evidence="5 9" id="KW-0297">G-protein coupled receptor</keyword>
<feature type="transmembrane region" description="Helical" evidence="10">
    <location>
        <begin position="75"/>
        <end position="95"/>
    </location>
</feature>
<keyword evidence="2" id="KW-1003">Cell membrane</keyword>
<dbReference type="RefSeq" id="XP_798956.1">
    <property type="nucleotide sequence ID" value="XM_793863.1"/>
</dbReference>
<evidence type="ECO:0000256" key="1">
    <source>
        <dbReference type="ARBA" id="ARBA00004651"/>
    </source>
</evidence>
<keyword evidence="8 9" id="KW-0807">Transducer</keyword>
<dbReference type="OrthoDB" id="10042731at2759"/>
<accession>A0A7M7NKL7</accession>
<feature type="transmembrane region" description="Helical" evidence="10">
    <location>
        <begin position="191"/>
        <end position="219"/>
    </location>
</feature>
<dbReference type="OMA" id="YFHIFRK"/>
<dbReference type="KEGG" id="spu:594421"/>
<evidence type="ECO:0000256" key="8">
    <source>
        <dbReference type="ARBA" id="ARBA00023224"/>
    </source>
</evidence>
<evidence type="ECO:0000256" key="9">
    <source>
        <dbReference type="RuleBase" id="RU000688"/>
    </source>
</evidence>
<dbReference type="InParanoid" id="A0A7M7NKL7"/>
<dbReference type="InterPro" id="IPR017452">
    <property type="entry name" value="GPCR_Rhodpsn_7TM"/>
</dbReference>
<organism evidence="12 13">
    <name type="scientific">Strongylocentrotus purpuratus</name>
    <name type="common">Purple sea urchin</name>
    <dbReference type="NCBI Taxonomy" id="7668"/>
    <lineage>
        <taxon>Eukaryota</taxon>
        <taxon>Metazoa</taxon>
        <taxon>Echinodermata</taxon>
        <taxon>Eleutherozoa</taxon>
        <taxon>Echinozoa</taxon>
        <taxon>Echinoidea</taxon>
        <taxon>Euechinoidea</taxon>
        <taxon>Echinacea</taxon>
        <taxon>Camarodonta</taxon>
        <taxon>Echinidea</taxon>
        <taxon>Strongylocentrotidae</taxon>
        <taxon>Strongylocentrotus</taxon>
    </lineage>
</organism>
<dbReference type="PROSITE" id="PS50262">
    <property type="entry name" value="G_PROTEIN_RECEP_F1_2"/>
    <property type="match status" value="1"/>
</dbReference>
<reference evidence="12" key="2">
    <citation type="submission" date="2021-01" db="UniProtKB">
        <authorList>
            <consortium name="EnsemblMetazoa"/>
        </authorList>
    </citation>
    <scope>IDENTIFICATION</scope>
</reference>
<dbReference type="InterPro" id="IPR050569">
    <property type="entry name" value="TAAR"/>
</dbReference>
<dbReference type="GeneID" id="115922363"/>
<feature type="transmembrane region" description="Helical" evidence="10">
    <location>
        <begin position="258"/>
        <end position="277"/>
    </location>
</feature>
<dbReference type="EnsemblMetazoa" id="XM_030981274">
    <property type="protein sequence ID" value="XP_030837134"/>
    <property type="gene ID" value="LOC115922363"/>
</dbReference>
<name>A0A7M7NKL7_STRPU</name>
<keyword evidence="7 9" id="KW-0675">Receptor</keyword>
<sequence>MNGNEIDALTLSRCSPTIPSTMSTFPTNDLYISDPSIAFLVISSLLYFVIGFVALIGNIFVIVKVYQERRLHKPTYYLIASLAVADLLTGTVALPSGAYGRVVQNVRTCSGETHLWFFMMAFYLHCVSVMHLIAIAIDRYICITRPLKYISVVTPKRIAGTIAFNWVMSCSFGLVPLYSRNDQTISHCSAIAYNIIMFYTSAILPPLCLLVLSLIYWIIFRVARRQVMRIAVIERAAHGGRKPIQIHTPQMKATKTTLLVLCVFAVCWLPISIKFLLEIHLKTTPSTMLYLRTAFEIIAYSNAALNPFVFVFRDRNFRGVLKHHRPKHILVSL</sequence>
<dbReference type="SMART" id="SM01381">
    <property type="entry name" value="7TM_GPCR_Srsx"/>
    <property type="match status" value="1"/>
</dbReference>
<dbReference type="GO" id="GO:0001609">
    <property type="term" value="F:G protein-coupled adenosine receptor activity"/>
    <property type="evidence" value="ECO:0000318"/>
    <property type="project" value="GO_Central"/>
</dbReference>
<feature type="transmembrane region" description="Helical" evidence="10">
    <location>
        <begin position="158"/>
        <end position="179"/>
    </location>
</feature>
<evidence type="ECO:0000256" key="10">
    <source>
        <dbReference type="SAM" id="Phobius"/>
    </source>
</evidence>
<dbReference type="RefSeq" id="XP_030837134.1">
    <property type="nucleotide sequence ID" value="XM_030981274.1"/>
</dbReference>
<evidence type="ECO:0000256" key="3">
    <source>
        <dbReference type="ARBA" id="ARBA00022692"/>
    </source>
</evidence>
<keyword evidence="13" id="KW-1185">Reference proteome</keyword>
<feature type="domain" description="G-protein coupled receptors family 1 profile" evidence="11">
    <location>
        <begin position="57"/>
        <end position="310"/>
    </location>
</feature>
<comment type="subcellular location">
    <subcellularLocation>
        <location evidence="1">Cell membrane</location>
        <topology evidence="1">Multi-pass membrane protein</topology>
    </subcellularLocation>
</comment>
<evidence type="ECO:0000256" key="7">
    <source>
        <dbReference type="ARBA" id="ARBA00023170"/>
    </source>
</evidence>
<evidence type="ECO:0000313" key="13">
    <source>
        <dbReference type="Proteomes" id="UP000007110"/>
    </source>
</evidence>
<keyword evidence="4 10" id="KW-1133">Transmembrane helix</keyword>
<dbReference type="PROSITE" id="PS00237">
    <property type="entry name" value="G_PROTEIN_RECEP_F1_1"/>
    <property type="match status" value="1"/>
</dbReference>
<protein>
    <recommendedName>
        <fullName evidence="11">G-protein coupled receptors family 1 profile domain-containing protein</fullName>
    </recommendedName>
</protein>
<keyword evidence="3 9" id="KW-0812">Transmembrane</keyword>
<dbReference type="FunCoup" id="A0A7M7NKL7">
    <property type="interactions" value="1075"/>
</dbReference>
<dbReference type="Proteomes" id="UP000007110">
    <property type="component" value="Unassembled WGS sequence"/>
</dbReference>
<reference evidence="13" key="1">
    <citation type="submission" date="2015-02" db="EMBL/GenBank/DDBJ databases">
        <title>Genome sequencing for Strongylocentrotus purpuratus.</title>
        <authorList>
            <person name="Murali S."/>
            <person name="Liu Y."/>
            <person name="Vee V."/>
            <person name="English A."/>
            <person name="Wang M."/>
            <person name="Skinner E."/>
            <person name="Han Y."/>
            <person name="Muzny D.M."/>
            <person name="Worley K.C."/>
            <person name="Gibbs R.A."/>
        </authorList>
    </citation>
    <scope>NUCLEOTIDE SEQUENCE</scope>
</reference>
<dbReference type="PANTHER" id="PTHR24249:SF422">
    <property type="entry name" value="G-PROTEIN COUPLED RECEPTORS FAMILY 1 PROFILE DOMAIN-CONTAINING PROTEIN"/>
    <property type="match status" value="1"/>
</dbReference>
<evidence type="ECO:0000259" key="11">
    <source>
        <dbReference type="PROSITE" id="PS50262"/>
    </source>
</evidence>
<dbReference type="PRINTS" id="PR00237">
    <property type="entry name" value="GPCRRHODOPSN"/>
</dbReference>
<dbReference type="InterPro" id="IPR000276">
    <property type="entry name" value="GPCR_Rhodpsn"/>
</dbReference>
<feature type="transmembrane region" description="Helical" evidence="10">
    <location>
        <begin position="115"/>
        <end position="137"/>
    </location>
</feature>
<comment type="similarity">
    <text evidence="9">Belongs to the G-protein coupled receptor 1 family.</text>
</comment>
<dbReference type="AlphaFoldDB" id="A0A7M7NKL7"/>
<feature type="transmembrane region" description="Helical" evidence="10">
    <location>
        <begin position="289"/>
        <end position="312"/>
    </location>
</feature>
<dbReference type="GeneID" id="594421"/>
<feature type="transmembrane region" description="Helical" evidence="10">
    <location>
        <begin position="37"/>
        <end position="63"/>
    </location>
</feature>
<evidence type="ECO:0000256" key="6">
    <source>
        <dbReference type="ARBA" id="ARBA00023136"/>
    </source>
</evidence>
<proteinExistence type="inferred from homology"/>
<dbReference type="CDD" id="cd00637">
    <property type="entry name" value="7tm_classA_rhodopsin-like"/>
    <property type="match status" value="1"/>
</dbReference>
<dbReference type="SUPFAM" id="SSF81321">
    <property type="entry name" value="Family A G protein-coupled receptor-like"/>
    <property type="match status" value="1"/>
</dbReference>
<dbReference type="GO" id="GO:0005886">
    <property type="term" value="C:plasma membrane"/>
    <property type="evidence" value="ECO:0000318"/>
    <property type="project" value="GO_Central"/>
</dbReference>
<keyword evidence="6 10" id="KW-0472">Membrane</keyword>
<dbReference type="GO" id="GO:0007186">
    <property type="term" value="P:G protein-coupled receptor signaling pathway"/>
    <property type="evidence" value="ECO:0000318"/>
    <property type="project" value="GO_Central"/>
</dbReference>
<evidence type="ECO:0000313" key="12">
    <source>
        <dbReference type="EnsemblMetazoa" id="XP_030837134"/>
    </source>
</evidence>
<evidence type="ECO:0000256" key="5">
    <source>
        <dbReference type="ARBA" id="ARBA00023040"/>
    </source>
</evidence>
<dbReference type="Gene3D" id="1.20.1070.10">
    <property type="entry name" value="Rhodopsin 7-helix transmembrane proteins"/>
    <property type="match status" value="1"/>
</dbReference>
<dbReference type="Pfam" id="PF00001">
    <property type="entry name" value="7tm_1"/>
    <property type="match status" value="1"/>
</dbReference>
<dbReference type="EnsemblMetazoa" id="XM_793863">
    <property type="protein sequence ID" value="XP_798956"/>
    <property type="gene ID" value="LOC594421"/>
</dbReference>